<gene>
    <name evidence="10" type="ORF">IPN02_03595</name>
</gene>
<reference evidence="10 11" key="1">
    <citation type="submission" date="2020-10" db="EMBL/GenBank/DDBJ databases">
        <title>Connecting structure to function with the recovery of over 1000 high-quality activated sludge metagenome-assembled genomes encoding full-length rRNA genes using long-read sequencing.</title>
        <authorList>
            <person name="Singleton C.M."/>
            <person name="Petriglieri F."/>
            <person name="Kristensen J.M."/>
            <person name="Kirkegaard R.H."/>
            <person name="Michaelsen T.Y."/>
            <person name="Andersen M.H."/>
            <person name="Karst S.M."/>
            <person name="Dueholm M.S."/>
            <person name="Nielsen P.H."/>
            <person name="Albertsen M."/>
        </authorList>
    </citation>
    <scope>NUCLEOTIDE SEQUENCE [LARGE SCALE GENOMIC DNA]</scope>
    <source>
        <strain evidence="10">Lyne_18-Q3-R50-59_MAXAC.006</strain>
    </source>
</reference>
<evidence type="ECO:0000256" key="3">
    <source>
        <dbReference type="ARBA" id="ARBA00022553"/>
    </source>
</evidence>
<dbReference type="InterPro" id="IPR038424">
    <property type="entry name" value="H_kinase_PdtaS_GAF_sf"/>
</dbReference>
<dbReference type="InterPro" id="IPR022066">
    <property type="entry name" value="PdtaS_GAF"/>
</dbReference>
<proteinExistence type="predicted"/>
<organism evidence="10 11">
    <name type="scientific">Candidatus Neomicrothrix subdominans</name>
    <dbReference type="NCBI Taxonomy" id="2954438"/>
    <lineage>
        <taxon>Bacteria</taxon>
        <taxon>Bacillati</taxon>
        <taxon>Actinomycetota</taxon>
        <taxon>Acidimicrobiia</taxon>
        <taxon>Acidimicrobiales</taxon>
        <taxon>Microthrixaceae</taxon>
        <taxon>Candidatus Neomicrothrix</taxon>
    </lineage>
</organism>
<accession>A0A936NAL8</accession>
<evidence type="ECO:0000256" key="2">
    <source>
        <dbReference type="ARBA" id="ARBA00012438"/>
    </source>
</evidence>
<dbReference type="SMART" id="SM00911">
    <property type="entry name" value="HWE_HK"/>
    <property type="match status" value="1"/>
</dbReference>
<keyword evidence="6 10" id="KW-0418">Kinase</keyword>
<dbReference type="InterPro" id="IPR011495">
    <property type="entry name" value="Sig_transdc_His_kin_sub2_dim/P"/>
</dbReference>
<dbReference type="Gene3D" id="3.30.450.280">
    <property type="entry name" value="GAF domain"/>
    <property type="match status" value="1"/>
</dbReference>
<dbReference type="Proteomes" id="UP000727993">
    <property type="component" value="Unassembled WGS sequence"/>
</dbReference>
<feature type="compositionally biased region" description="Basic and acidic residues" evidence="8">
    <location>
        <begin position="435"/>
        <end position="444"/>
    </location>
</feature>
<evidence type="ECO:0000256" key="1">
    <source>
        <dbReference type="ARBA" id="ARBA00000085"/>
    </source>
</evidence>
<sequence>MPEAPGDQARVPSDPVEDHLRRLAVVWGVLSDLSFADLLLYVRAGKGYLVRSQVRPTTGQTIYESDLVGVWASAAERPLVDRAWRTGRIERGDLFVEELEDWVAVQATPVTWRGEVVAVMSSEQAPPPRRQPGELERVYQAIFGRLARMITAGSFPYPPGPEDRVPREPPRVGDGLILLDGDGRVEFASPNATSALNRAGVEGQMRSTHLAEAGLDQLATRLAFRTKRPTSEEVAVGPVVIDLEVLPLLVRAEVTGAVVFLRDVSEIRQLDLLLLSKDATIREIHHRVKNNLQTISSLLRLQGRRISQPEAIRAVQESVQRIQAISVVYELLSREHRDDVDLREIVAAIVRNMDQVTGAHVKIRLAGTAGRAPSDVATPLAIIVNELIQNALDHAFPNLGEEGQAQARGVGDARSKRSRAAHEGGRQRGRRRREHRSEQRRSGAVDRVVARHRGTRRHDRDRSPASGVGWGSGGRRTGHEGRGRRRGAGPGCSEWGRPHPGATGDAPRGG</sequence>
<evidence type="ECO:0000256" key="4">
    <source>
        <dbReference type="ARBA" id="ARBA00022679"/>
    </source>
</evidence>
<protein>
    <recommendedName>
        <fullName evidence="2">histidine kinase</fullName>
        <ecNumber evidence="2">2.7.13.3</ecNumber>
    </recommendedName>
</protein>
<dbReference type="GO" id="GO:0004673">
    <property type="term" value="F:protein histidine kinase activity"/>
    <property type="evidence" value="ECO:0007669"/>
    <property type="project" value="UniProtKB-EC"/>
</dbReference>
<dbReference type="EC" id="2.7.13.3" evidence="2"/>
<keyword evidence="7" id="KW-0067">ATP-binding</keyword>
<dbReference type="AlphaFoldDB" id="A0A936NAL8"/>
<evidence type="ECO:0000256" key="5">
    <source>
        <dbReference type="ARBA" id="ARBA00022741"/>
    </source>
</evidence>
<dbReference type="Gene3D" id="3.30.565.10">
    <property type="entry name" value="Histidine kinase-like ATPase, C-terminal domain"/>
    <property type="match status" value="1"/>
</dbReference>
<feature type="domain" description="Signal transduction histidine kinase HWE region" evidence="9">
    <location>
        <begin position="283"/>
        <end position="369"/>
    </location>
</feature>
<dbReference type="EMBL" id="JADJZA010000001">
    <property type="protein sequence ID" value="MBK9295958.1"/>
    <property type="molecule type" value="Genomic_DNA"/>
</dbReference>
<evidence type="ECO:0000313" key="11">
    <source>
        <dbReference type="Proteomes" id="UP000727993"/>
    </source>
</evidence>
<dbReference type="InterPro" id="IPR011102">
    <property type="entry name" value="Sig_transdc_His_kinase_HWE"/>
</dbReference>
<keyword evidence="5" id="KW-0547">Nucleotide-binding</keyword>
<dbReference type="Pfam" id="PF07568">
    <property type="entry name" value="HisKA_2"/>
    <property type="match status" value="1"/>
</dbReference>
<evidence type="ECO:0000256" key="8">
    <source>
        <dbReference type="SAM" id="MobiDB-lite"/>
    </source>
</evidence>
<keyword evidence="4" id="KW-0808">Transferase</keyword>
<evidence type="ECO:0000313" key="10">
    <source>
        <dbReference type="EMBL" id="MBK9295958.1"/>
    </source>
</evidence>
<comment type="caution">
    <text evidence="10">The sequence shown here is derived from an EMBL/GenBank/DDBJ whole genome shotgun (WGS) entry which is preliminary data.</text>
</comment>
<evidence type="ECO:0000259" key="9">
    <source>
        <dbReference type="SMART" id="SM00911"/>
    </source>
</evidence>
<feature type="region of interest" description="Disordered" evidence="8">
    <location>
        <begin position="404"/>
        <end position="510"/>
    </location>
</feature>
<dbReference type="Pfam" id="PF12282">
    <property type="entry name" value="GAF_PdtaS"/>
    <property type="match status" value="1"/>
</dbReference>
<dbReference type="PANTHER" id="PTHR41523:SF8">
    <property type="entry name" value="ETHYLENE RESPONSE SENSOR PROTEIN"/>
    <property type="match status" value="1"/>
</dbReference>
<evidence type="ECO:0000256" key="7">
    <source>
        <dbReference type="ARBA" id="ARBA00022840"/>
    </source>
</evidence>
<dbReference type="Gene3D" id="3.30.450.20">
    <property type="entry name" value="PAS domain"/>
    <property type="match status" value="1"/>
</dbReference>
<dbReference type="PANTHER" id="PTHR41523">
    <property type="entry name" value="TWO-COMPONENT SYSTEM SENSOR PROTEIN"/>
    <property type="match status" value="1"/>
</dbReference>
<feature type="compositionally biased region" description="Basic and acidic residues" evidence="8">
    <location>
        <begin position="411"/>
        <end position="426"/>
    </location>
</feature>
<keyword evidence="3" id="KW-0597">Phosphoprotein</keyword>
<dbReference type="GO" id="GO:0005524">
    <property type="term" value="F:ATP binding"/>
    <property type="evidence" value="ECO:0007669"/>
    <property type="project" value="UniProtKB-KW"/>
</dbReference>
<evidence type="ECO:0000256" key="6">
    <source>
        <dbReference type="ARBA" id="ARBA00022777"/>
    </source>
</evidence>
<comment type="catalytic activity">
    <reaction evidence="1">
        <text>ATP + protein L-histidine = ADP + protein N-phospho-L-histidine.</text>
        <dbReference type="EC" id="2.7.13.3"/>
    </reaction>
</comment>
<name>A0A936NAL8_9ACTN</name>
<dbReference type="InterPro" id="IPR036890">
    <property type="entry name" value="HATPase_C_sf"/>
</dbReference>